<keyword evidence="11 12" id="KW-0472">Membrane</keyword>
<dbReference type="Pfam" id="PF02302">
    <property type="entry name" value="PTS_IIB"/>
    <property type="match status" value="1"/>
</dbReference>
<dbReference type="GO" id="GO:0005886">
    <property type="term" value="C:plasma membrane"/>
    <property type="evidence" value="ECO:0007669"/>
    <property type="project" value="UniProtKB-SubCell"/>
</dbReference>
<dbReference type="PANTHER" id="PTHR30505">
    <property type="entry name" value="FRUCTOSE-LIKE PERMEASE"/>
    <property type="match status" value="1"/>
</dbReference>
<name>A0A7C8LHL2_9FIRM</name>
<evidence type="ECO:0000256" key="5">
    <source>
        <dbReference type="ARBA" id="ARBA00022597"/>
    </source>
</evidence>
<keyword evidence="7" id="KW-0598">Phosphotransferase system</keyword>
<evidence type="ECO:0000256" key="11">
    <source>
        <dbReference type="ARBA" id="ARBA00023136"/>
    </source>
</evidence>
<dbReference type="FunFam" id="3.40.50.2300:FF:000014">
    <property type="entry name" value="PTS system fructose-like transporter subunit IIB"/>
    <property type="match status" value="1"/>
</dbReference>
<dbReference type="RefSeq" id="WP_158739712.1">
    <property type="nucleotide sequence ID" value="NZ_JAFBEP010000001.1"/>
</dbReference>
<keyword evidence="10 12" id="KW-1133">Transmembrane helix</keyword>
<evidence type="ECO:0000256" key="10">
    <source>
        <dbReference type="ARBA" id="ARBA00022989"/>
    </source>
</evidence>
<dbReference type="InterPro" id="IPR013014">
    <property type="entry name" value="PTS_EIIC_2"/>
</dbReference>
<gene>
    <name evidence="15" type="ORF">GND95_04775</name>
</gene>
<keyword evidence="9" id="KW-0418">Kinase</keyword>
<feature type="transmembrane region" description="Helical" evidence="12">
    <location>
        <begin position="398"/>
        <end position="418"/>
    </location>
</feature>
<evidence type="ECO:0000256" key="1">
    <source>
        <dbReference type="ARBA" id="ARBA00004429"/>
    </source>
</evidence>
<dbReference type="Gene3D" id="3.40.50.2300">
    <property type="match status" value="1"/>
</dbReference>
<sequence length="455" mass="46639">MKILAVTSCPTGIAHTYMAAEAIMDAAKAKGYEAKVETRGSVGVENELTDDEIKQADAIIVAADTDVPMDRFAGKKVLQVSVGDAIKDPAGLIEKSLKAPVYGKSRDAFDEVEKIKAQRAQERKGAYKHLMNGVSFMIPFVVAGGIAIAISFIFGYDAASNAGTLPAYLNAIGGGSAFALMVPILAGYIAYSIADRPGLAPGMVGGMIANTMGAGFLGGIIAGFLAGYIVVAIKKYIRLPKTLQGIMPVLVIPVLGVISTGLILFYIVGTPVAAINTAMNNFLANMQGANAVVLGIILGLMMAFDMGGPVNKAAYAFATGTLTAAAGTGSMVMAAVMAAGMVPPLGLALATVLFKDKFTPAEKEAGKAAWVLGISFITEGAIPFAAADPIRVIPSIMLGSAVTGALSMLLGCTLSVPHGGIFVTFAVTNILGYVIALAAGTVVTAFVVGFLKKSQ</sequence>
<dbReference type="SUPFAM" id="SSF52794">
    <property type="entry name" value="PTS system IIB component-like"/>
    <property type="match status" value="1"/>
</dbReference>
<evidence type="ECO:0000256" key="4">
    <source>
        <dbReference type="ARBA" id="ARBA00022553"/>
    </source>
</evidence>
<evidence type="ECO:0000259" key="13">
    <source>
        <dbReference type="PROSITE" id="PS51099"/>
    </source>
</evidence>
<comment type="subcellular location">
    <subcellularLocation>
        <location evidence="1">Cell inner membrane</location>
        <topology evidence="1">Multi-pass membrane protein</topology>
    </subcellularLocation>
</comment>
<dbReference type="GO" id="GO:0005351">
    <property type="term" value="F:carbohydrate:proton symporter activity"/>
    <property type="evidence" value="ECO:0007669"/>
    <property type="project" value="InterPro"/>
</dbReference>
<keyword evidence="4" id="KW-0597">Phosphoprotein</keyword>
<dbReference type="OrthoDB" id="9782569at2"/>
<evidence type="ECO:0000256" key="12">
    <source>
        <dbReference type="SAM" id="Phobius"/>
    </source>
</evidence>
<dbReference type="InterPro" id="IPR006327">
    <property type="entry name" value="PTS_IIC_fruc"/>
</dbReference>
<dbReference type="GO" id="GO:0090563">
    <property type="term" value="F:protein-phosphocysteine-sugar phosphotransferase activity"/>
    <property type="evidence" value="ECO:0007669"/>
    <property type="project" value="TreeGrafter"/>
</dbReference>
<dbReference type="GO" id="GO:0022877">
    <property type="term" value="F:protein-N(PI)-phosphohistidine-fructose phosphotransferase system transporter activity"/>
    <property type="evidence" value="ECO:0007669"/>
    <property type="project" value="InterPro"/>
</dbReference>
<dbReference type="InterPro" id="IPR013011">
    <property type="entry name" value="PTS_EIIB_2"/>
</dbReference>
<protein>
    <submittedName>
        <fullName evidence="15">PTS fructose transporter subunit IIBC</fullName>
    </submittedName>
</protein>
<feature type="transmembrane region" description="Helical" evidence="12">
    <location>
        <begin position="245"/>
        <end position="268"/>
    </location>
</feature>
<evidence type="ECO:0000256" key="8">
    <source>
        <dbReference type="ARBA" id="ARBA00022692"/>
    </source>
</evidence>
<evidence type="ECO:0000256" key="6">
    <source>
        <dbReference type="ARBA" id="ARBA00022679"/>
    </source>
</evidence>
<keyword evidence="6" id="KW-0808">Transferase</keyword>
<feature type="transmembrane region" description="Helical" evidence="12">
    <location>
        <begin position="288"/>
        <end position="307"/>
    </location>
</feature>
<evidence type="ECO:0000256" key="9">
    <source>
        <dbReference type="ARBA" id="ARBA00022777"/>
    </source>
</evidence>
<keyword evidence="8 12" id="KW-0812">Transmembrane</keyword>
<keyword evidence="16" id="KW-1185">Reference proteome</keyword>
<dbReference type="PANTHER" id="PTHR30505:SF0">
    <property type="entry name" value="FRUCTOSE-LIKE PTS SYSTEM EIIBC COMPONENT-RELATED"/>
    <property type="match status" value="1"/>
</dbReference>
<feature type="transmembrane region" description="Helical" evidence="12">
    <location>
        <begin position="430"/>
        <end position="451"/>
    </location>
</feature>
<dbReference type="PROSITE" id="PS51104">
    <property type="entry name" value="PTS_EIIC_TYPE_2"/>
    <property type="match status" value="1"/>
</dbReference>
<dbReference type="Proteomes" id="UP000483018">
    <property type="component" value="Unassembled WGS sequence"/>
</dbReference>
<dbReference type="GO" id="GO:0016301">
    <property type="term" value="F:kinase activity"/>
    <property type="evidence" value="ECO:0007669"/>
    <property type="project" value="UniProtKB-KW"/>
</dbReference>
<feature type="transmembrane region" description="Helical" evidence="12">
    <location>
        <begin position="211"/>
        <end position="233"/>
    </location>
</feature>
<comment type="caution">
    <text evidence="15">The sequence shown here is derived from an EMBL/GenBank/DDBJ whole genome shotgun (WGS) entry which is preliminary data.</text>
</comment>
<dbReference type="InterPro" id="IPR003501">
    <property type="entry name" value="PTS_EIIB_2/3"/>
</dbReference>
<dbReference type="CDD" id="cd05569">
    <property type="entry name" value="PTS_IIB_fructose"/>
    <property type="match status" value="1"/>
</dbReference>
<feature type="transmembrane region" description="Helical" evidence="12">
    <location>
        <begin position="168"/>
        <end position="191"/>
    </location>
</feature>
<keyword evidence="5" id="KW-0762">Sugar transport</keyword>
<dbReference type="GO" id="GO:0009401">
    <property type="term" value="P:phosphoenolpyruvate-dependent sugar phosphotransferase system"/>
    <property type="evidence" value="ECO:0007669"/>
    <property type="project" value="UniProtKB-KW"/>
</dbReference>
<dbReference type="InterPro" id="IPR003352">
    <property type="entry name" value="PTS_EIIC"/>
</dbReference>
<dbReference type="NCBIfam" id="TIGR01427">
    <property type="entry name" value="PTS_IIC_fructo"/>
    <property type="match status" value="1"/>
</dbReference>
<evidence type="ECO:0000313" key="15">
    <source>
        <dbReference type="EMBL" id="KAE9635464.1"/>
    </source>
</evidence>
<feature type="domain" description="PTS EIIB type-2" evidence="13">
    <location>
        <begin position="1"/>
        <end position="98"/>
    </location>
</feature>
<organism evidence="15 16">
    <name type="scientific">Defluviitalea raffinosedens</name>
    <dbReference type="NCBI Taxonomy" id="1450156"/>
    <lineage>
        <taxon>Bacteria</taxon>
        <taxon>Bacillati</taxon>
        <taxon>Bacillota</taxon>
        <taxon>Clostridia</taxon>
        <taxon>Lachnospirales</taxon>
        <taxon>Defluviitaleaceae</taxon>
        <taxon>Defluviitalea</taxon>
    </lineage>
</organism>
<feature type="domain" description="PTS EIIC type-2" evidence="14">
    <location>
        <begin position="126"/>
        <end position="455"/>
    </location>
</feature>
<proteinExistence type="predicted"/>
<keyword evidence="2" id="KW-0813">Transport</keyword>
<feature type="transmembrane region" description="Helical" evidence="12">
    <location>
        <begin position="368"/>
        <end position="386"/>
    </location>
</feature>
<evidence type="ECO:0000259" key="14">
    <source>
        <dbReference type="PROSITE" id="PS51104"/>
    </source>
</evidence>
<accession>A0A7C8LHL2</accession>
<dbReference type="InterPro" id="IPR050864">
    <property type="entry name" value="Bacterial_PTS_Sugar_Transport"/>
</dbReference>
<dbReference type="Pfam" id="PF02378">
    <property type="entry name" value="PTS_EIIC"/>
    <property type="match status" value="1"/>
</dbReference>
<dbReference type="NCBIfam" id="TIGR00829">
    <property type="entry name" value="FRU"/>
    <property type="match status" value="1"/>
</dbReference>
<evidence type="ECO:0000313" key="16">
    <source>
        <dbReference type="Proteomes" id="UP000483018"/>
    </source>
</evidence>
<keyword evidence="3" id="KW-1003">Cell membrane</keyword>
<feature type="transmembrane region" description="Helical" evidence="12">
    <location>
        <begin position="136"/>
        <end position="156"/>
    </location>
</feature>
<dbReference type="EMBL" id="WSLF01000003">
    <property type="protein sequence ID" value="KAE9635464.1"/>
    <property type="molecule type" value="Genomic_DNA"/>
</dbReference>
<evidence type="ECO:0000256" key="3">
    <source>
        <dbReference type="ARBA" id="ARBA00022475"/>
    </source>
</evidence>
<dbReference type="AlphaFoldDB" id="A0A7C8LHL2"/>
<dbReference type="InterPro" id="IPR003353">
    <property type="entry name" value="PTS_IIB_fruc"/>
</dbReference>
<evidence type="ECO:0000256" key="7">
    <source>
        <dbReference type="ARBA" id="ARBA00022683"/>
    </source>
</evidence>
<dbReference type="PROSITE" id="PS51099">
    <property type="entry name" value="PTS_EIIB_TYPE_2"/>
    <property type="match status" value="1"/>
</dbReference>
<reference evidence="15 16" key="1">
    <citation type="submission" date="2019-12" db="EMBL/GenBank/DDBJ databases">
        <title>Defluviitalea raffinosedens, isolated from a biogas fermenter, genome sequencing and characterization.</title>
        <authorList>
            <person name="Rettenmaier R."/>
            <person name="Schneider M."/>
            <person name="Neuhaus K."/>
            <person name="Liebl W."/>
            <person name="Zverlov V."/>
        </authorList>
    </citation>
    <scope>NUCLEOTIDE SEQUENCE [LARGE SCALE GENOMIC DNA]</scope>
    <source>
        <strain evidence="15 16">249c-K6</strain>
    </source>
</reference>
<evidence type="ECO:0000256" key="2">
    <source>
        <dbReference type="ARBA" id="ARBA00022448"/>
    </source>
</evidence>
<dbReference type="InterPro" id="IPR036095">
    <property type="entry name" value="PTS_EIIB-like_sf"/>
</dbReference>